<dbReference type="InterPro" id="IPR012039">
    <property type="entry name" value="UCP012281"/>
</dbReference>
<organism evidence="2 3">
    <name type="scientific">Pseudomonas cichorii</name>
    <dbReference type="NCBI Taxonomy" id="36746"/>
    <lineage>
        <taxon>Bacteria</taxon>
        <taxon>Pseudomonadati</taxon>
        <taxon>Pseudomonadota</taxon>
        <taxon>Gammaproteobacteria</taxon>
        <taxon>Pseudomonadales</taxon>
        <taxon>Pseudomonadaceae</taxon>
        <taxon>Pseudomonas</taxon>
    </lineage>
</organism>
<dbReference type="EMBL" id="RBRE01000035">
    <property type="protein sequence ID" value="RMQ47640.1"/>
    <property type="molecule type" value="Genomic_DNA"/>
</dbReference>
<evidence type="ECO:0000259" key="1">
    <source>
        <dbReference type="Pfam" id="PF09906"/>
    </source>
</evidence>
<name>A0A3M4M1Z3_PSECI</name>
<dbReference type="InterPro" id="IPR019220">
    <property type="entry name" value="DUF2135"/>
</dbReference>
<protein>
    <recommendedName>
        <fullName evidence="1">DUF2135 domain-containing protein</fullName>
    </recommendedName>
</protein>
<dbReference type="Proteomes" id="UP000277236">
    <property type="component" value="Unassembled WGS sequence"/>
</dbReference>
<accession>A0A3M4M1Z3</accession>
<dbReference type="Gene3D" id="2.60.120.380">
    <property type="match status" value="1"/>
</dbReference>
<dbReference type="Pfam" id="PF09906">
    <property type="entry name" value="DUF2135"/>
    <property type="match status" value="1"/>
</dbReference>
<comment type="caution">
    <text evidence="2">The sequence shown here is derived from an EMBL/GenBank/DDBJ whole genome shotgun (WGS) entry which is preliminary data.</text>
</comment>
<gene>
    <name evidence="2" type="ORF">ALQ04_04088</name>
</gene>
<reference evidence="2 3" key="1">
    <citation type="submission" date="2018-08" db="EMBL/GenBank/DDBJ databases">
        <title>Recombination of ecologically and evolutionarily significant loci maintains genetic cohesion in the Pseudomonas syringae species complex.</title>
        <authorList>
            <person name="Dillon M."/>
            <person name="Thakur S."/>
            <person name="Almeida R.N.D."/>
            <person name="Weir B.S."/>
            <person name="Guttman D.S."/>
        </authorList>
    </citation>
    <scope>NUCLEOTIDE SEQUENCE [LARGE SCALE GENOMIC DNA]</scope>
    <source>
        <strain evidence="2 3">ICMP 3353</strain>
    </source>
</reference>
<evidence type="ECO:0000313" key="2">
    <source>
        <dbReference type="EMBL" id="RMQ47640.1"/>
    </source>
</evidence>
<proteinExistence type="predicted"/>
<feature type="domain" description="DUF2135" evidence="1">
    <location>
        <begin position="241"/>
        <end position="297"/>
    </location>
</feature>
<dbReference type="AlphaFoldDB" id="A0A3M4M1Z3"/>
<sequence length="311" mass="34445">MFQTSFTLIGMDIVPDLHENQGTSMRFINDRQGENRGAFRRRSKGNGPVRCLLTLLATFAWASTAWAESSAALSEPVGGWRYNGLLDRSEHPQVAYPTPPIDRGVQRNRTMIEGQIKAIGNRRGPHVLSVNGNPLNLYTDKEGRFARPYAFGAGSNSVEVRSVEGKSLKRVQFYEANSQRTPAQIRVVLGWDDPQAEIDLHIVTPDGQHAFFGNTALSNGGGLDPDGVDGPGPEMFTMTAPMHGTYLVYVNYWGNFGNGGYNFEETSNSQEVITSQINLVLNENTVNEKRETFIVPLRSIGDLLLVKTFNY</sequence>
<evidence type="ECO:0000313" key="3">
    <source>
        <dbReference type="Proteomes" id="UP000277236"/>
    </source>
</evidence>
<dbReference type="PIRSF" id="PIRSF012281">
    <property type="entry name" value="UCP012281"/>
    <property type="match status" value="1"/>
</dbReference>